<evidence type="ECO:0000313" key="3">
    <source>
        <dbReference type="Proteomes" id="UP000051574"/>
    </source>
</evidence>
<feature type="transmembrane region" description="Helical" evidence="1">
    <location>
        <begin position="6"/>
        <end position="29"/>
    </location>
</feature>
<protein>
    <submittedName>
        <fullName evidence="2">Uncharacterized protein</fullName>
    </submittedName>
</protein>
<dbReference type="GO" id="GO:0016020">
    <property type="term" value="C:membrane"/>
    <property type="evidence" value="ECO:0007669"/>
    <property type="project" value="TreeGrafter"/>
</dbReference>
<dbReference type="GO" id="GO:0050982">
    <property type="term" value="P:detection of mechanical stimulus"/>
    <property type="evidence" value="ECO:0007669"/>
    <property type="project" value="TreeGrafter"/>
</dbReference>
<sequence>IIFAIFLVNLTIAALGMVYPSMFFMTRLFKQEFVETRFVSSDNRIRFPQIRSAADFWAFAEKRLISGLYWDYWYDEATAIKETGPHDKGILFENKLLGVPRIRQ</sequence>
<evidence type="ECO:0000313" key="2">
    <source>
        <dbReference type="EMBL" id="KRT83781.1"/>
    </source>
</evidence>
<dbReference type="InterPro" id="IPR051223">
    <property type="entry name" value="Polycystin"/>
</dbReference>
<proteinExistence type="predicted"/>
<keyword evidence="3" id="KW-1185">Reference proteome</keyword>
<dbReference type="AlphaFoldDB" id="A0A0T6B967"/>
<accession>A0A0T6B967</accession>
<gene>
    <name evidence="2" type="ORF">AMK59_3696</name>
</gene>
<dbReference type="EMBL" id="LJIG01009087">
    <property type="protein sequence ID" value="KRT83781.1"/>
    <property type="molecule type" value="Genomic_DNA"/>
</dbReference>
<dbReference type="GO" id="GO:0005262">
    <property type="term" value="F:calcium channel activity"/>
    <property type="evidence" value="ECO:0007669"/>
    <property type="project" value="TreeGrafter"/>
</dbReference>
<comment type="caution">
    <text evidence="2">The sequence shown here is derived from an EMBL/GenBank/DDBJ whole genome shotgun (WGS) entry which is preliminary data.</text>
</comment>
<reference evidence="2 3" key="1">
    <citation type="submission" date="2015-09" db="EMBL/GenBank/DDBJ databases">
        <title>Draft genome of the scarab beetle Oryctes borbonicus.</title>
        <authorList>
            <person name="Meyer J.M."/>
            <person name="Markov G.V."/>
            <person name="Baskaran P."/>
            <person name="Herrmann M."/>
            <person name="Sommer R.J."/>
            <person name="Roedelsperger C."/>
        </authorList>
    </citation>
    <scope>NUCLEOTIDE SEQUENCE [LARGE SCALE GENOMIC DNA]</scope>
    <source>
        <strain evidence="2">OB123</strain>
        <tissue evidence="2">Whole animal</tissue>
    </source>
</reference>
<feature type="non-terminal residue" evidence="2">
    <location>
        <position position="104"/>
    </location>
</feature>
<keyword evidence="1" id="KW-0812">Transmembrane</keyword>
<keyword evidence="1" id="KW-1133">Transmembrane helix</keyword>
<dbReference type="Proteomes" id="UP000051574">
    <property type="component" value="Unassembled WGS sequence"/>
</dbReference>
<dbReference type="PANTHER" id="PTHR10877:SF183">
    <property type="entry name" value="AT14535P-RELATED"/>
    <property type="match status" value="1"/>
</dbReference>
<feature type="non-terminal residue" evidence="2">
    <location>
        <position position="1"/>
    </location>
</feature>
<dbReference type="OrthoDB" id="6775836at2759"/>
<organism evidence="2 3">
    <name type="scientific">Oryctes borbonicus</name>
    <dbReference type="NCBI Taxonomy" id="1629725"/>
    <lineage>
        <taxon>Eukaryota</taxon>
        <taxon>Metazoa</taxon>
        <taxon>Ecdysozoa</taxon>
        <taxon>Arthropoda</taxon>
        <taxon>Hexapoda</taxon>
        <taxon>Insecta</taxon>
        <taxon>Pterygota</taxon>
        <taxon>Neoptera</taxon>
        <taxon>Endopterygota</taxon>
        <taxon>Coleoptera</taxon>
        <taxon>Polyphaga</taxon>
        <taxon>Scarabaeiformia</taxon>
        <taxon>Scarabaeidae</taxon>
        <taxon>Dynastinae</taxon>
        <taxon>Oryctes</taxon>
    </lineage>
</organism>
<keyword evidence="1" id="KW-0472">Membrane</keyword>
<evidence type="ECO:0000256" key="1">
    <source>
        <dbReference type="SAM" id="Phobius"/>
    </source>
</evidence>
<name>A0A0T6B967_9SCAR</name>
<dbReference type="PANTHER" id="PTHR10877">
    <property type="entry name" value="POLYCYSTIN FAMILY MEMBER"/>
    <property type="match status" value="1"/>
</dbReference>